<feature type="region of interest" description="Disordered" evidence="1">
    <location>
        <begin position="222"/>
        <end position="246"/>
    </location>
</feature>
<keyword evidence="3" id="KW-1185">Reference proteome</keyword>
<sequence>MAARRPTAEESKEICNRDPKFSQKKVQKKKRYGRQHAHSSSTSASLYYEKDVGTPKHRSRKRFNGCSNADSPSEAENLQDIIWDPASPPPLRNGKGAGESVRVVEISEIVNRIAPNNEKPVDSVLQWIGDTAIPCTPEIQPRVRRCSSRRQSNNVEDLMKLARQFDLNMTRQHKEINLAKFQKNEGTDCKDLQTVNNLTFTHAKEAKELSHEEELHALFDGPTQHLSGRLSPPSVNCSQESKTEKHATYEISPATSDSKNLNENALISESYFDDDWENDDLLSDLLVLEMAQNPHRLSSCSMKTTSQIGFAASKKPTTTVSSCGSSSRADSPQSHQVTSYYTGISSETCTSPSIFRSNGVVQSGAIKHLPATSADLRKSNSGDWKVHAVNKRHQIVTTNVGPGDLSLSFQESGNEFDTLWGDGDDNDDDLLYQACDDLERISASQEEQRGNNSSIPSHEVLSSVIISSSSSQHPTDHKQPACVFARSHSIPCTSGIYGNKQNLSEPASTSQVNHSFQNGTKQNNFTQLRHAVVTSGENRHLSTFKRHRSDPGAFRNKVFIAPQPAVKCSAAEIERKKQEAIARRRLRLQTTQKLAAHT</sequence>
<evidence type="ECO:0008006" key="4">
    <source>
        <dbReference type="Google" id="ProtNLM"/>
    </source>
</evidence>
<evidence type="ECO:0000313" key="2">
    <source>
        <dbReference type="EMBL" id="KAF7710708.1"/>
    </source>
</evidence>
<dbReference type="Pfam" id="PF15350">
    <property type="entry name" value="ETAA1"/>
    <property type="match status" value="2"/>
</dbReference>
<comment type="caution">
    <text evidence="2">The sequence shown here is derived from an EMBL/GenBank/DDBJ whole genome shotgun (WGS) entry which is preliminary data.</text>
</comment>
<dbReference type="GO" id="GO:0031297">
    <property type="term" value="P:replication fork processing"/>
    <property type="evidence" value="ECO:0007669"/>
    <property type="project" value="TreeGrafter"/>
</dbReference>
<dbReference type="GO" id="GO:0043596">
    <property type="term" value="C:nuclear replication fork"/>
    <property type="evidence" value="ECO:0007669"/>
    <property type="project" value="TreeGrafter"/>
</dbReference>
<proteinExistence type="predicted"/>
<dbReference type="AlphaFoldDB" id="A0A8T0BUJ3"/>
<dbReference type="GO" id="GO:0006974">
    <property type="term" value="P:DNA damage response"/>
    <property type="evidence" value="ECO:0007669"/>
    <property type="project" value="TreeGrafter"/>
</dbReference>
<protein>
    <recommendedName>
        <fullName evidence="4">Ewing's tumor-associated antigen 1</fullName>
    </recommendedName>
</protein>
<evidence type="ECO:0000256" key="1">
    <source>
        <dbReference type="SAM" id="MobiDB-lite"/>
    </source>
</evidence>
<evidence type="ECO:0000313" key="3">
    <source>
        <dbReference type="Proteomes" id="UP000606274"/>
    </source>
</evidence>
<dbReference type="EMBL" id="JABFDY010000002">
    <property type="protein sequence ID" value="KAF7710708.1"/>
    <property type="molecule type" value="Genomic_DNA"/>
</dbReference>
<dbReference type="InterPro" id="IPR029406">
    <property type="entry name" value="ETAA1"/>
</dbReference>
<reference evidence="2" key="1">
    <citation type="submission" date="2020-08" db="EMBL/GenBank/DDBJ databases">
        <title>Chromosome-level assembly of Southern catfish (Silurus meridionalis) provides insights into visual adaptation to the nocturnal and benthic lifestyles.</title>
        <authorList>
            <person name="Zhang Y."/>
            <person name="Wang D."/>
            <person name="Peng Z."/>
        </authorList>
    </citation>
    <scope>NUCLEOTIDE SEQUENCE</scope>
    <source>
        <strain evidence="2">SWU-2019-XX</strain>
        <tissue evidence="2">Muscle</tissue>
    </source>
</reference>
<feature type="compositionally biased region" description="Basic and acidic residues" evidence="1">
    <location>
        <begin position="1"/>
        <end position="21"/>
    </location>
</feature>
<feature type="compositionally biased region" description="Basic residues" evidence="1">
    <location>
        <begin position="22"/>
        <end position="37"/>
    </location>
</feature>
<name>A0A8T0BUJ3_SILME</name>
<accession>A0A8T0BUJ3</accession>
<dbReference type="Proteomes" id="UP000606274">
    <property type="component" value="Unassembled WGS sequence"/>
</dbReference>
<dbReference type="GO" id="GO:2000001">
    <property type="term" value="P:regulation of DNA damage checkpoint"/>
    <property type="evidence" value="ECO:0007669"/>
    <property type="project" value="TreeGrafter"/>
</dbReference>
<feature type="region of interest" description="Disordered" evidence="1">
    <location>
        <begin position="1"/>
        <end position="76"/>
    </location>
</feature>
<organism evidence="2 3">
    <name type="scientific">Silurus meridionalis</name>
    <name type="common">Southern catfish</name>
    <name type="synonym">Silurus soldatovi meridionalis</name>
    <dbReference type="NCBI Taxonomy" id="175797"/>
    <lineage>
        <taxon>Eukaryota</taxon>
        <taxon>Metazoa</taxon>
        <taxon>Chordata</taxon>
        <taxon>Craniata</taxon>
        <taxon>Vertebrata</taxon>
        <taxon>Euteleostomi</taxon>
        <taxon>Actinopterygii</taxon>
        <taxon>Neopterygii</taxon>
        <taxon>Teleostei</taxon>
        <taxon>Ostariophysi</taxon>
        <taxon>Siluriformes</taxon>
        <taxon>Siluridae</taxon>
        <taxon>Silurus</taxon>
    </lineage>
</organism>
<dbReference type="PANTHER" id="PTHR16434">
    <property type="entry name" value="EWING'S TUMOR-ASSOCIATED ANTIGEN 1 ETAA1"/>
    <property type="match status" value="1"/>
</dbReference>
<dbReference type="PANTHER" id="PTHR16434:SF2">
    <property type="entry name" value="EWING'S TUMOR-ASSOCIATED ANTIGEN 1"/>
    <property type="match status" value="1"/>
</dbReference>
<gene>
    <name evidence="2" type="ORF">HF521_009580</name>
</gene>
<feature type="compositionally biased region" description="Polar residues" evidence="1">
    <location>
        <begin position="65"/>
        <end position="76"/>
    </location>
</feature>
<dbReference type="GO" id="GO:0043539">
    <property type="term" value="F:protein serine/threonine kinase activator activity"/>
    <property type="evidence" value="ECO:0007669"/>
    <property type="project" value="TreeGrafter"/>
</dbReference>